<sequence>MLAEHGPMTEERLVSVLNDCGVVLGADADEALAEALDDGAGVLAVLTDERWVSLPALLAGRVFTRRLSGPEVEHDFLESSPDLGPVDMLPEHVGYQRLVDGSPVIGVLPGLDDDTPTARGVPPEAVGDLGALLLPTGYLVGKGLSEGDVIAVQVTAEGLLLKAAPDEVTSVEGTAAVGHRLSQVLAAQSDEPVLLDAAVWTACADDATLFTELLPPLGEMLEACGLACDGEWLAPPGFDFRRWRANARLGAIAVRHDLDHDEAVAVLAIVALYERIADLHAAASDAYEGGGDAALTAFATEMAGQPESSGTGPGAVVRSVLPALAEPVVAAAVLTETVGTGSDGAAALGLFAETLEPLAPRAARPALRWLRGKAHERLGDVAAAEADYEAAESLDPQWPLALSALARYAGDRGDATRALDLLRRAGASSDHPLVGLLEQFEAEPRSDVGRNDPCWCGSGRKYKKCHLHREQLPLDERAGWLYRKAGLFLSDGPRRVEMADVARERAAFSDSPYGLLDALEDPLVADAVLFEGGGFAEFVAVRGALLPEDERLLAEQWLLVDRSVFEVEQVHRGEGLTVRDVRTGDVHQVRERAASRQLKVGALICARIVPAGDTMQIFGGIEPVELHERDELISLLDAEPDPIDLVSFLTRRFAPPALRNTEGDPLVLCEVTLRTGDPAALVAELDETYARRADAHTPQWIESVADGPVRATLSLDGADLTVHTNSEARLDRVLDTLRKLDPTLTVVEESRQPARDTREAAALTSRSHSGGDQVDPRAAAVLDKFIRDYERKWLDEPIPALAGYTPRQAAADPTRRDDLIRLLDSFPNHLDQPGLMSPERLRAALDLG</sequence>
<keyword evidence="3" id="KW-1185">Reference proteome</keyword>
<reference evidence="3" key="1">
    <citation type="journal article" date="2019" name="Int. J. Syst. Evol. Microbiol.">
        <title>The Global Catalogue of Microorganisms (GCM) 10K type strain sequencing project: providing services to taxonomists for standard genome sequencing and annotation.</title>
        <authorList>
            <consortium name="The Broad Institute Genomics Platform"/>
            <consortium name="The Broad Institute Genome Sequencing Center for Infectious Disease"/>
            <person name="Wu L."/>
            <person name="Ma J."/>
        </authorList>
    </citation>
    <scope>NUCLEOTIDE SEQUENCE [LARGE SCALE GENOMIC DNA]</scope>
    <source>
        <strain evidence="3">JCM 17494</strain>
    </source>
</reference>
<evidence type="ECO:0000313" key="2">
    <source>
        <dbReference type="EMBL" id="GAA3689723.1"/>
    </source>
</evidence>
<accession>A0ABP7CIT8</accession>
<feature type="region of interest" description="Disordered" evidence="1">
    <location>
        <begin position="749"/>
        <end position="774"/>
    </location>
</feature>
<dbReference type="InterPro" id="IPR004027">
    <property type="entry name" value="SEC_C_motif"/>
</dbReference>
<comment type="caution">
    <text evidence="2">The sequence shown here is derived from an EMBL/GenBank/DDBJ whole genome shotgun (WGS) entry which is preliminary data.</text>
</comment>
<dbReference type="InterPro" id="IPR011990">
    <property type="entry name" value="TPR-like_helical_dom_sf"/>
</dbReference>
<dbReference type="Pfam" id="PF02810">
    <property type="entry name" value="SEC-C"/>
    <property type="match status" value="1"/>
</dbReference>
<dbReference type="EMBL" id="BAABBE010000084">
    <property type="protein sequence ID" value="GAA3689723.1"/>
    <property type="molecule type" value="Genomic_DNA"/>
</dbReference>
<feature type="compositionally biased region" description="Basic and acidic residues" evidence="1">
    <location>
        <begin position="749"/>
        <end position="759"/>
    </location>
</feature>
<evidence type="ECO:0000313" key="3">
    <source>
        <dbReference type="Proteomes" id="UP001500711"/>
    </source>
</evidence>
<organism evidence="2 3">
    <name type="scientific">Lentzea roselyniae</name>
    <dbReference type="NCBI Taxonomy" id="531940"/>
    <lineage>
        <taxon>Bacteria</taxon>
        <taxon>Bacillati</taxon>
        <taxon>Actinomycetota</taxon>
        <taxon>Actinomycetes</taxon>
        <taxon>Pseudonocardiales</taxon>
        <taxon>Pseudonocardiaceae</taxon>
        <taxon>Lentzea</taxon>
    </lineage>
</organism>
<protein>
    <submittedName>
        <fullName evidence="2">SEC-C metal-binding domain-containing protein</fullName>
    </submittedName>
</protein>
<evidence type="ECO:0000256" key="1">
    <source>
        <dbReference type="SAM" id="MobiDB-lite"/>
    </source>
</evidence>
<dbReference type="SUPFAM" id="SSF103642">
    <property type="entry name" value="Sec-C motif"/>
    <property type="match status" value="1"/>
</dbReference>
<proteinExistence type="predicted"/>
<dbReference type="SUPFAM" id="SSF48452">
    <property type="entry name" value="TPR-like"/>
    <property type="match status" value="1"/>
</dbReference>
<dbReference type="Proteomes" id="UP001500711">
    <property type="component" value="Unassembled WGS sequence"/>
</dbReference>
<name>A0ABP7CIT8_9PSEU</name>
<gene>
    <name evidence="2" type="ORF">GCM10022267_90510</name>
</gene>
<dbReference type="Gene3D" id="3.10.450.50">
    <property type="match status" value="1"/>
</dbReference>
<dbReference type="Gene3D" id="1.25.40.10">
    <property type="entry name" value="Tetratricopeptide repeat domain"/>
    <property type="match status" value="1"/>
</dbReference>